<dbReference type="GO" id="GO:0050660">
    <property type="term" value="F:flavin adenine dinucleotide binding"/>
    <property type="evidence" value="ECO:0007669"/>
    <property type="project" value="InterPro"/>
</dbReference>
<dbReference type="EMBL" id="VDUZ01000022">
    <property type="protein sequence ID" value="TXL73834.1"/>
    <property type="molecule type" value="Genomic_DNA"/>
</dbReference>
<evidence type="ECO:0000259" key="8">
    <source>
        <dbReference type="Pfam" id="PF02770"/>
    </source>
</evidence>
<keyword evidence="5 6" id="KW-0560">Oxidoreductase</keyword>
<dbReference type="Gene3D" id="1.20.140.10">
    <property type="entry name" value="Butyryl-CoA Dehydrogenase, subunit A, domain 3"/>
    <property type="match status" value="1"/>
</dbReference>
<keyword evidence="3 6" id="KW-0285">Flavoprotein</keyword>
<evidence type="ECO:0000256" key="3">
    <source>
        <dbReference type="ARBA" id="ARBA00022630"/>
    </source>
</evidence>
<evidence type="ECO:0000259" key="7">
    <source>
        <dbReference type="Pfam" id="PF00441"/>
    </source>
</evidence>
<evidence type="ECO:0000256" key="4">
    <source>
        <dbReference type="ARBA" id="ARBA00022827"/>
    </source>
</evidence>
<keyword evidence="11" id="KW-1185">Reference proteome</keyword>
<dbReference type="InterPro" id="IPR006091">
    <property type="entry name" value="Acyl-CoA_Oxase/DH_mid-dom"/>
</dbReference>
<dbReference type="Pfam" id="PF02770">
    <property type="entry name" value="Acyl-CoA_dh_M"/>
    <property type="match status" value="1"/>
</dbReference>
<dbReference type="PANTHER" id="PTHR43292">
    <property type="entry name" value="ACYL-COA DEHYDROGENASE"/>
    <property type="match status" value="1"/>
</dbReference>
<feature type="domain" description="Acyl-CoA dehydrogenase/oxidase N-terminal" evidence="9">
    <location>
        <begin position="9"/>
        <end position="121"/>
    </location>
</feature>
<dbReference type="GO" id="GO:0005886">
    <property type="term" value="C:plasma membrane"/>
    <property type="evidence" value="ECO:0007669"/>
    <property type="project" value="TreeGrafter"/>
</dbReference>
<dbReference type="OrthoDB" id="5510711at2"/>
<gene>
    <name evidence="10" type="ORF">FHP25_19470</name>
</gene>
<dbReference type="RefSeq" id="WP_147848629.1">
    <property type="nucleotide sequence ID" value="NZ_VDUZ01000022.1"/>
</dbReference>
<dbReference type="GO" id="GO:0016627">
    <property type="term" value="F:oxidoreductase activity, acting on the CH-CH group of donors"/>
    <property type="evidence" value="ECO:0007669"/>
    <property type="project" value="InterPro"/>
</dbReference>
<comment type="cofactor">
    <cofactor evidence="1 6">
        <name>FAD</name>
        <dbReference type="ChEBI" id="CHEBI:57692"/>
    </cofactor>
</comment>
<proteinExistence type="inferred from homology"/>
<dbReference type="InterPro" id="IPR036250">
    <property type="entry name" value="AcylCo_DH-like_C"/>
</dbReference>
<dbReference type="InterPro" id="IPR046373">
    <property type="entry name" value="Acyl-CoA_Oxase/DH_mid-dom_sf"/>
</dbReference>
<dbReference type="InterPro" id="IPR013786">
    <property type="entry name" value="AcylCoA_DH/ox_N"/>
</dbReference>
<dbReference type="Gene3D" id="1.10.540.10">
    <property type="entry name" value="Acyl-CoA dehydrogenase/oxidase, N-terminal domain"/>
    <property type="match status" value="1"/>
</dbReference>
<keyword evidence="4 6" id="KW-0274">FAD</keyword>
<feature type="domain" description="Acyl-CoA dehydrogenase/oxidase C-terminal" evidence="7">
    <location>
        <begin position="231"/>
        <end position="395"/>
    </location>
</feature>
<dbReference type="InterPro" id="IPR009100">
    <property type="entry name" value="AcylCoA_DH/oxidase_NM_dom_sf"/>
</dbReference>
<evidence type="ECO:0000256" key="5">
    <source>
        <dbReference type="ARBA" id="ARBA00023002"/>
    </source>
</evidence>
<sequence>MDLNFSKADLAFRDEVRTFLKENLPVELTEKVRRGLQLDRDDYLTLHRVLYRKGWIAPAWPVEYGGTGWSLTQRYIFNEELAYANTPRVMPFGIQMVGPVIYTFGSAEQKAKYLPRILSGEDWWCQGYSEPGAGSDLASLRTRAVRDGDTYVVNGQKTWTSFAHYADHMFCLARTNADAKPQDGISFLLIDMRQPGVEVQPIVTVDGTADVNSVFLTDVKVPTHDLVGEENKGWTYAKFLLGHERAGIAAVGRSKNALRRLKEIARSETQDTRPLIEQRFFAEKIAQVEIDLTALEYIELDVLSRESTGKGPGTGASMLKVKGTDVQQVITELVNEAVGYYAIPYVEKALVEGWNEPPIGPEYAATAAPTYHNWRKASIYGGSTEVQKNIMAKMVLGL</sequence>
<comment type="caution">
    <text evidence="10">The sequence shown here is derived from an EMBL/GenBank/DDBJ whole genome shotgun (WGS) entry which is preliminary data.</text>
</comment>
<dbReference type="InterPro" id="IPR009075">
    <property type="entry name" value="AcylCo_DH/oxidase_C"/>
</dbReference>
<reference evidence="10 11" key="1">
    <citation type="submission" date="2019-06" db="EMBL/GenBank/DDBJ databases">
        <title>New taxonomy in bacterial strain CC-CFT640, isolated from vineyard.</title>
        <authorList>
            <person name="Lin S.-Y."/>
            <person name="Tsai C.-F."/>
            <person name="Young C.-C."/>
        </authorList>
    </citation>
    <scope>NUCLEOTIDE SEQUENCE [LARGE SCALE GENOMIC DNA]</scope>
    <source>
        <strain evidence="10 11">CC-CFT640</strain>
    </source>
</reference>
<dbReference type="Proteomes" id="UP000321638">
    <property type="component" value="Unassembled WGS sequence"/>
</dbReference>
<dbReference type="InterPro" id="IPR037069">
    <property type="entry name" value="AcylCoA_DH/ox_N_sf"/>
</dbReference>
<evidence type="ECO:0000256" key="2">
    <source>
        <dbReference type="ARBA" id="ARBA00009347"/>
    </source>
</evidence>
<dbReference type="AlphaFoldDB" id="A0A5C8PKF4"/>
<dbReference type="FunFam" id="2.40.110.10:FF:000011">
    <property type="entry name" value="Acyl-CoA dehydrogenase FadE34"/>
    <property type="match status" value="1"/>
</dbReference>
<dbReference type="SUPFAM" id="SSF56645">
    <property type="entry name" value="Acyl-CoA dehydrogenase NM domain-like"/>
    <property type="match status" value="1"/>
</dbReference>
<name>A0A5C8PKF4_9HYPH</name>
<evidence type="ECO:0000256" key="6">
    <source>
        <dbReference type="RuleBase" id="RU362125"/>
    </source>
</evidence>
<organism evidence="10 11">
    <name type="scientific">Vineibacter terrae</name>
    <dbReference type="NCBI Taxonomy" id="2586908"/>
    <lineage>
        <taxon>Bacteria</taxon>
        <taxon>Pseudomonadati</taxon>
        <taxon>Pseudomonadota</taxon>
        <taxon>Alphaproteobacteria</taxon>
        <taxon>Hyphomicrobiales</taxon>
        <taxon>Vineibacter</taxon>
    </lineage>
</organism>
<evidence type="ECO:0000256" key="1">
    <source>
        <dbReference type="ARBA" id="ARBA00001974"/>
    </source>
</evidence>
<comment type="similarity">
    <text evidence="2 6">Belongs to the acyl-CoA dehydrogenase family.</text>
</comment>
<dbReference type="Gene3D" id="2.40.110.10">
    <property type="entry name" value="Butyryl-CoA Dehydrogenase, subunit A, domain 2"/>
    <property type="match status" value="1"/>
</dbReference>
<dbReference type="Pfam" id="PF00441">
    <property type="entry name" value="Acyl-CoA_dh_1"/>
    <property type="match status" value="1"/>
</dbReference>
<protein>
    <submittedName>
        <fullName evidence="10">Pimeloyl-CoA dehydrogenase large subunit</fullName>
    </submittedName>
</protein>
<evidence type="ECO:0000313" key="11">
    <source>
        <dbReference type="Proteomes" id="UP000321638"/>
    </source>
</evidence>
<dbReference type="InterPro" id="IPR052161">
    <property type="entry name" value="Mycobact_Acyl-CoA_DH"/>
</dbReference>
<feature type="domain" description="Acyl-CoA oxidase/dehydrogenase middle" evidence="8">
    <location>
        <begin position="125"/>
        <end position="212"/>
    </location>
</feature>
<dbReference type="PANTHER" id="PTHR43292:SF3">
    <property type="entry name" value="ACYL-COA DEHYDROGENASE FADE29"/>
    <property type="match status" value="1"/>
</dbReference>
<dbReference type="SUPFAM" id="SSF47203">
    <property type="entry name" value="Acyl-CoA dehydrogenase C-terminal domain-like"/>
    <property type="match status" value="1"/>
</dbReference>
<evidence type="ECO:0000313" key="10">
    <source>
        <dbReference type="EMBL" id="TXL73834.1"/>
    </source>
</evidence>
<evidence type="ECO:0000259" key="9">
    <source>
        <dbReference type="Pfam" id="PF02771"/>
    </source>
</evidence>
<dbReference type="Pfam" id="PF02771">
    <property type="entry name" value="Acyl-CoA_dh_N"/>
    <property type="match status" value="1"/>
</dbReference>
<accession>A0A5C8PKF4</accession>